<proteinExistence type="predicted"/>
<keyword evidence="2" id="KW-1185">Reference proteome</keyword>
<comment type="caution">
    <text evidence="1">The sequence shown here is derived from an EMBL/GenBank/DDBJ whole genome shotgun (WGS) entry which is preliminary data.</text>
</comment>
<gene>
    <name evidence="1" type="ORF">H9629_05300</name>
</gene>
<dbReference type="Pfam" id="PF09926">
    <property type="entry name" value="DUF2158"/>
    <property type="match status" value="1"/>
</dbReference>
<reference evidence="1 2" key="1">
    <citation type="submission" date="2020-08" db="EMBL/GenBank/DDBJ databases">
        <title>A Genomic Blueprint of the Chicken Gut Microbiome.</title>
        <authorList>
            <person name="Gilroy R."/>
            <person name="Ravi A."/>
            <person name="Getino M."/>
            <person name="Pursley I."/>
            <person name="Horton D.L."/>
            <person name="Alikhan N.-F."/>
            <person name="Baker D."/>
            <person name="Gharbi K."/>
            <person name="Hall N."/>
            <person name="Watson M."/>
            <person name="Adriaenssens E.M."/>
            <person name="Foster-Nyarko E."/>
            <person name="Jarju S."/>
            <person name="Secka A."/>
            <person name="Antonio M."/>
            <person name="Oren A."/>
            <person name="Chaudhuri R."/>
            <person name="La Ragione R.M."/>
            <person name="Hildebrand F."/>
            <person name="Pallen M.J."/>
        </authorList>
    </citation>
    <scope>NUCLEOTIDE SEQUENCE [LARGE SCALE GENOMIC DNA]</scope>
    <source>
        <strain evidence="1 2">Sa1BUA6</strain>
    </source>
</reference>
<accession>A0ABR8VVF7</accession>
<evidence type="ECO:0000313" key="1">
    <source>
        <dbReference type="EMBL" id="MBD8008758.1"/>
    </source>
</evidence>
<dbReference type="EMBL" id="JACSPT010000005">
    <property type="protein sequence ID" value="MBD8008758.1"/>
    <property type="molecule type" value="Genomic_DNA"/>
</dbReference>
<evidence type="ECO:0000313" key="2">
    <source>
        <dbReference type="Proteomes" id="UP000621930"/>
    </source>
</evidence>
<organism evidence="1 2">
    <name type="scientific">Acinetobacter pecorum</name>
    <dbReference type="NCBI Taxonomy" id="2762215"/>
    <lineage>
        <taxon>Bacteria</taxon>
        <taxon>Pseudomonadati</taxon>
        <taxon>Pseudomonadota</taxon>
        <taxon>Gammaproteobacteria</taxon>
        <taxon>Moraxellales</taxon>
        <taxon>Moraxellaceae</taxon>
        <taxon>Acinetobacter</taxon>
    </lineage>
</organism>
<protein>
    <submittedName>
        <fullName evidence="1">DUF2158 domain-containing protein</fullName>
    </submittedName>
</protein>
<sequence length="67" mass="7531">MSFNVGEVVQLKSGGPLMTVSETNDAGVVECTWFNSENNIQKQAFNQEMLKIYRKQTPRVLPSGIRL</sequence>
<dbReference type="RefSeq" id="WP_191730645.1">
    <property type="nucleotide sequence ID" value="NZ_JACSPT010000005.1"/>
</dbReference>
<name>A0ABR8VVF7_9GAMM</name>
<dbReference type="InterPro" id="IPR019226">
    <property type="entry name" value="DUF2158"/>
</dbReference>
<dbReference type="Proteomes" id="UP000621930">
    <property type="component" value="Unassembled WGS sequence"/>
</dbReference>